<dbReference type="Pfam" id="PF08718">
    <property type="entry name" value="GLTP"/>
    <property type="match status" value="1"/>
</dbReference>
<dbReference type="PANTHER" id="PTHR10219">
    <property type="entry name" value="GLYCOLIPID TRANSFER PROTEIN-RELATED"/>
    <property type="match status" value="1"/>
</dbReference>
<reference evidence="2" key="1">
    <citation type="submission" date="2022-01" db="EMBL/GenBank/DDBJ databases">
        <title>Genome Sequence Resource for Two Populations of Ditylenchus destructor, the Migratory Endoparasitic Phytonematode.</title>
        <authorList>
            <person name="Zhang H."/>
            <person name="Lin R."/>
            <person name="Xie B."/>
        </authorList>
    </citation>
    <scope>NUCLEOTIDE SEQUENCE</scope>
    <source>
        <strain evidence="2">BazhouSP</strain>
    </source>
</reference>
<gene>
    <name evidence="2" type="ORF">DdX_01895</name>
</gene>
<proteinExistence type="predicted"/>
<dbReference type="InterPro" id="IPR036497">
    <property type="entry name" value="GLTP_sf"/>
</dbReference>
<dbReference type="InterPro" id="IPR014830">
    <property type="entry name" value="Glycolipid_transfer_prot_dom"/>
</dbReference>
<dbReference type="GO" id="GO:0005829">
    <property type="term" value="C:cytosol"/>
    <property type="evidence" value="ECO:0007669"/>
    <property type="project" value="TreeGrafter"/>
</dbReference>
<organism evidence="2 3">
    <name type="scientific">Ditylenchus destructor</name>
    <dbReference type="NCBI Taxonomy" id="166010"/>
    <lineage>
        <taxon>Eukaryota</taxon>
        <taxon>Metazoa</taxon>
        <taxon>Ecdysozoa</taxon>
        <taxon>Nematoda</taxon>
        <taxon>Chromadorea</taxon>
        <taxon>Rhabditida</taxon>
        <taxon>Tylenchina</taxon>
        <taxon>Tylenchomorpha</taxon>
        <taxon>Sphaerularioidea</taxon>
        <taxon>Anguinidae</taxon>
        <taxon>Anguininae</taxon>
        <taxon>Ditylenchus</taxon>
    </lineage>
</organism>
<accession>A0AAD4NA26</accession>
<dbReference type="GO" id="GO:1902388">
    <property type="term" value="F:ceramide 1-phosphate transfer activity"/>
    <property type="evidence" value="ECO:0007669"/>
    <property type="project" value="TreeGrafter"/>
</dbReference>
<dbReference type="Proteomes" id="UP001201812">
    <property type="component" value="Unassembled WGS sequence"/>
</dbReference>
<dbReference type="Gene3D" id="1.10.3520.10">
    <property type="entry name" value="Glycolipid transfer protein"/>
    <property type="match status" value="1"/>
</dbReference>
<keyword evidence="3" id="KW-1185">Reference proteome</keyword>
<feature type="domain" description="Glycolipid transfer protein" evidence="1">
    <location>
        <begin position="26"/>
        <end position="176"/>
    </location>
</feature>
<evidence type="ECO:0000313" key="3">
    <source>
        <dbReference type="Proteomes" id="UP001201812"/>
    </source>
</evidence>
<dbReference type="EMBL" id="JAKKPZ010000002">
    <property type="protein sequence ID" value="KAI1725244.1"/>
    <property type="molecule type" value="Genomic_DNA"/>
</dbReference>
<protein>
    <submittedName>
        <fullName evidence="2">Glycolipid transfer protein (GLTP) domain-containing protein</fullName>
    </submittedName>
</protein>
<evidence type="ECO:0000313" key="2">
    <source>
        <dbReference type="EMBL" id="KAI1725244.1"/>
    </source>
</evidence>
<dbReference type="GO" id="GO:0016020">
    <property type="term" value="C:membrane"/>
    <property type="evidence" value="ECO:0007669"/>
    <property type="project" value="TreeGrafter"/>
</dbReference>
<dbReference type="SUPFAM" id="SSF110004">
    <property type="entry name" value="Glycolipid transfer protein, GLTP"/>
    <property type="match status" value="1"/>
</dbReference>
<comment type="caution">
    <text evidence="2">The sequence shown here is derived from an EMBL/GenBank/DDBJ whole genome shotgun (WGS) entry which is preliminary data.</text>
</comment>
<name>A0AAD4NA26_9BILA</name>
<dbReference type="AlphaFoldDB" id="A0AAD4NA26"/>
<sequence>MEPVPFNITSVLNHFEESLTPDQRDVNLTKYVNAFDELSRLFSMLGVVFSFVETDVTDKIRILRTLHDTNSVNYNTVLEMIDYECYEIPDTGDQRKRRPEPSASGTRTLLRLHRSLDFLAIFITSVQQSSPDDSSVPEIFRASYHKSLSEHHTWFVRKSVQLASYAMPSRKKLLSIIFDSDEENLDEAHVKEMCDRFSETMKHVYDRVQSMYKEADLLSLP</sequence>
<dbReference type="PANTHER" id="PTHR10219:SF43">
    <property type="entry name" value="GLYCOLIPID TRANSFER PROTEIN DOMAIN-CONTAINING PROTEIN"/>
    <property type="match status" value="1"/>
</dbReference>
<evidence type="ECO:0000259" key="1">
    <source>
        <dbReference type="Pfam" id="PF08718"/>
    </source>
</evidence>
<dbReference type="GO" id="GO:1902387">
    <property type="term" value="F:ceramide 1-phosphate binding"/>
    <property type="evidence" value="ECO:0007669"/>
    <property type="project" value="TreeGrafter"/>
</dbReference>